<protein>
    <submittedName>
        <fullName evidence="9">FUSC family protein</fullName>
    </submittedName>
</protein>
<proteinExistence type="inferred from homology"/>
<feature type="transmembrane region" description="Helical" evidence="7">
    <location>
        <begin position="466"/>
        <end position="484"/>
    </location>
</feature>
<evidence type="ECO:0000313" key="9">
    <source>
        <dbReference type="EMBL" id="QFS49088.1"/>
    </source>
</evidence>
<feature type="transmembrane region" description="Helical" evidence="7">
    <location>
        <begin position="79"/>
        <end position="108"/>
    </location>
</feature>
<feature type="transmembrane region" description="Helical" evidence="7">
    <location>
        <begin position="114"/>
        <end position="135"/>
    </location>
</feature>
<feature type="transmembrane region" description="Helical" evidence="7">
    <location>
        <begin position="147"/>
        <end position="167"/>
    </location>
</feature>
<dbReference type="InterPro" id="IPR049453">
    <property type="entry name" value="Memb_transporter_dom"/>
</dbReference>
<organism evidence="9 10">
    <name type="scientific">Nostoc sphaeroides CCNUC1</name>
    <dbReference type="NCBI Taxonomy" id="2653204"/>
    <lineage>
        <taxon>Bacteria</taxon>
        <taxon>Bacillati</taxon>
        <taxon>Cyanobacteriota</taxon>
        <taxon>Cyanophyceae</taxon>
        <taxon>Nostocales</taxon>
        <taxon>Nostocaceae</taxon>
        <taxon>Nostoc</taxon>
    </lineage>
</organism>
<keyword evidence="4 7" id="KW-1133">Transmembrane helix</keyword>
<evidence type="ECO:0000256" key="2">
    <source>
        <dbReference type="ARBA" id="ARBA00022475"/>
    </source>
</evidence>
<dbReference type="GO" id="GO:0005886">
    <property type="term" value="C:plasma membrane"/>
    <property type="evidence" value="ECO:0007669"/>
    <property type="project" value="UniProtKB-SubCell"/>
</dbReference>
<feature type="domain" description="Integral membrane bound transporter" evidence="8">
    <location>
        <begin position="407"/>
        <end position="528"/>
    </location>
</feature>
<sequence length="738" mass="81478">MQLNRSNFLKFLLQSEPGKPAISNGLRAALALGVPMLIGQLINQRENGLFVGLMAYFINLANVGGPYQIKAKAMTGATLGIAVSVFVATLVAKFPALTVVLTFLWGLASGFASLYGNAGANVGLVVGISFVSTIAQPGNLETALMRSLLCLIAGGWAMLLSLVMWPFRPYDPLRIALAGCYSAIANYIQPFPGKVATTENILEIRKALETARATLGTVRIGQPARSWMDEQLLVLIQDGDRFLGSVIALTELLETHFQQQQYHVVQQLVDDALEQISVILQAIAKVISRKPASIDLGNLKRIYEALKEQENLQRQAIAGSETDYTTLVALTNLVLMIEKLIKQLEYTAQTAKSLADRSKISRPDVDTLLLVEGEQRSLLTLLKENLTLDSAIFRHALRIAVSLAVGVMLYSITNLPMGYWVTLTIMLVLKPNFGATFQRFFQRVGGTILGAILAAVIVATIMSKTVLNIIILLTVFFGISLISFNYGYSVIFLSIFVLLIIDIGHPIGWEFAGFRVLNTLIGAGLAFASHYFILPNRERDRLPSQLATALRETHKYFRDVMAVYQGTKEDDSNIISQRRQTGLAIGNAQASFQGLLREPQMPKELVEPVMTLLVYMGRFTNAVTVLAVHLEHFRATVPLPELETFVRQVSLLLEQLADSVQQQITPPPLPDLEETLHKIQPHLQALRTARIQELDVNQGHTPIRQAVIDYSILDLEIEQIVRRLTAMHSAMVRLISSK</sequence>
<dbReference type="PANTHER" id="PTHR30509:SF9">
    <property type="entry name" value="MULTIDRUG RESISTANCE PROTEIN MDTO"/>
    <property type="match status" value="1"/>
</dbReference>
<evidence type="ECO:0000256" key="1">
    <source>
        <dbReference type="ARBA" id="ARBA00004651"/>
    </source>
</evidence>
<feature type="transmembrane region" description="Helical" evidence="7">
    <location>
        <begin position="399"/>
        <end position="420"/>
    </location>
</feature>
<keyword evidence="5 7" id="KW-0472">Membrane</keyword>
<evidence type="ECO:0000259" key="8">
    <source>
        <dbReference type="Pfam" id="PF13515"/>
    </source>
</evidence>
<dbReference type="PANTHER" id="PTHR30509">
    <property type="entry name" value="P-HYDROXYBENZOIC ACID EFFLUX PUMP SUBUNIT-RELATED"/>
    <property type="match status" value="1"/>
</dbReference>
<evidence type="ECO:0000256" key="4">
    <source>
        <dbReference type="ARBA" id="ARBA00022989"/>
    </source>
</evidence>
<evidence type="ECO:0000256" key="5">
    <source>
        <dbReference type="ARBA" id="ARBA00023136"/>
    </source>
</evidence>
<reference evidence="9 10" key="1">
    <citation type="submission" date="2019-10" db="EMBL/GenBank/DDBJ databases">
        <title>Genomic and transcriptomic insights into the perfect genentic adaptation of a filamentous nitrogen-fixing cyanobacterium to rice fields.</title>
        <authorList>
            <person name="Chen Z."/>
        </authorList>
    </citation>
    <scope>NUCLEOTIDE SEQUENCE [LARGE SCALE GENOMIC DNA]</scope>
    <source>
        <strain evidence="9">CCNUC1</strain>
    </source>
</reference>
<feature type="transmembrane region" description="Helical" evidence="7">
    <location>
        <begin position="48"/>
        <end position="67"/>
    </location>
</feature>
<dbReference type="RefSeq" id="WP_152590468.1">
    <property type="nucleotide sequence ID" value="NZ_CP045226.1"/>
</dbReference>
<evidence type="ECO:0000256" key="7">
    <source>
        <dbReference type="SAM" id="Phobius"/>
    </source>
</evidence>
<name>A0A5P8W8Q0_9NOSO</name>
<comment type="subcellular location">
    <subcellularLocation>
        <location evidence="1">Cell membrane</location>
        <topology evidence="1">Multi-pass membrane protein</topology>
    </subcellularLocation>
</comment>
<dbReference type="KEGG" id="nsh:GXM_06582"/>
<feature type="transmembrane region" description="Helical" evidence="7">
    <location>
        <begin position="440"/>
        <end position="459"/>
    </location>
</feature>
<evidence type="ECO:0000256" key="6">
    <source>
        <dbReference type="ARBA" id="ARBA00043993"/>
    </source>
</evidence>
<evidence type="ECO:0000313" key="10">
    <source>
        <dbReference type="Proteomes" id="UP000326678"/>
    </source>
</evidence>
<evidence type="ECO:0000256" key="3">
    <source>
        <dbReference type="ARBA" id="ARBA00022692"/>
    </source>
</evidence>
<keyword evidence="10" id="KW-1185">Reference proteome</keyword>
<keyword evidence="2" id="KW-1003">Cell membrane</keyword>
<accession>A0A5P8W8Q0</accession>
<comment type="similarity">
    <text evidence="6">Belongs to the YccS/YhfK family.</text>
</comment>
<gene>
    <name evidence="9" type="ORF">GXM_06582</name>
</gene>
<feature type="transmembrane region" description="Helical" evidence="7">
    <location>
        <begin position="516"/>
        <end position="534"/>
    </location>
</feature>
<keyword evidence="3 7" id="KW-0812">Transmembrane</keyword>
<dbReference type="AlphaFoldDB" id="A0A5P8W8Q0"/>
<dbReference type="Proteomes" id="UP000326678">
    <property type="component" value="Chromosome Gxm1"/>
</dbReference>
<dbReference type="EMBL" id="CP045226">
    <property type="protein sequence ID" value="QFS49088.1"/>
    <property type="molecule type" value="Genomic_DNA"/>
</dbReference>
<dbReference type="Pfam" id="PF13515">
    <property type="entry name" value="FUSC_2"/>
    <property type="match status" value="1"/>
</dbReference>